<organism evidence="2 3">
    <name type="scientific">Kouleothrix aurantiaca</name>
    <dbReference type="NCBI Taxonomy" id="186479"/>
    <lineage>
        <taxon>Bacteria</taxon>
        <taxon>Bacillati</taxon>
        <taxon>Chloroflexota</taxon>
        <taxon>Chloroflexia</taxon>
        <taxon>Chloroflexales</taxon>
        <taxon>Roseiflexineae</taxon>
        <taxon>Roseiflexaceae</taxon>
        <taxon>Kouleothrix</taxon>
    </lineage>
</organism>
<feature type="non-terminal residue" evidence="2">
    <location>
        <position position="1"/>
    </location>
</feature>
<sequence length="527" mass="56468">ASTEPEYLLRYEGISLFVERARAASAGFALTARNAPAVVQICSQLDSMPLAIELAAARARHMPVETIAARLNDRFSLLKGGSYPTPRQQHLRTAIDWSHALLGEDEQSCFRRLAVFAGGFTLQAAEGIAGTPGNLDTVELLAQLIDKSLLVAEQHPEGLRYRLLETMRAYAREQLLQSGDAETIHNRHAAFFQRLAEQAETQFVGDSQIAWLDQIAAEHANMRAAVDWATEHGGTLAALRLVTALRYFWRVRGFYAEGIDLLGELLAHPGTAGNTTVRARALNAAGYLEFVRGQQARARELLETALAIGRAQADLPISAFALRYLSALANAQGQLDQARACGEESLAIYRALGASNDIAGTAMYLGDIVLAQGDDDRAEALYAESVALLRTHRNSIALPYPLRHLGYLALRRGQPARAAALCEESLRLNLAVSDQQGVAACLVGLAAASAASGHVEQAGRMLGHAEGVLGTLQSQLLPFDRAQHDQLRAMLAERLGSSALLAAASAGQAMAIDQLLGEAAPATESVA</sequence>
<dbReference type="SUPFAM" id="SSF48452">
    <property type="entry name" value="TPR-like"/>
    <property type="match status" value="1"/>
</dbReference>
<gene>
    <name evidence="2" type="ORF">SE17_30145</name>
</gene>
<dbReference type="AlphaFoldDB" id="A0A0N8PRG7"/>
<dbReference type="InterPro" id="IPR019734">
    <property type="entry name" value="TPR_rpt"/>
</dbReference>
<dbReference type="InterPro" id="IPR011990">
    <property type="entry name" value="TPR-like_helical_dom_sf"/>
</dbReference>
<feature type="non-terminal residue" evidence="2">
    <location>
        <position position="527"/>
    </location>
</feature>
<evidence type="ECO:0000259" key="1">
    <source>
        <dbReference type="Pfam" id="PF25872"/>
    </source>
</evidence>
<dbReference type="EMBL" id="LJCR01001697">
    <property type="protein sequence ID" value="KPV49877.1"/>
    <property type="molecule type" value="Genomic_DNA"/>
</dbReference>
<dbReference type="InterPro" id="IPR058852">
    <property type="entry name" value="HTH_77"/>
</dbReference>
<accession>A0A0N8PRG7</accession>
<evidence type="ECO:0000313" key="2">
    <source>
        <dbReference type="EMBL" id="KPV49877.1"/>
    </source>
</evidence>
<dbReference type="PANTHER" id="PTHR47691:SF3">
    <property type="entry name" value="HTH-TYPE TRANSCRIPTIONAL REGULATOR RV0890C-RELATED"/>
    <property type="match status" value="1"/>
</dbReference>
<dbReference type="SMART" id="SM00028">
    <property type="entry name" value="TPR"/>
    <property type="match status" value="4"/>
</dbReference>
<keyword evidence="3" id="KW-1185">Reference proteome</keyword>
<protein>
    <recommendedName>
        <fullName evidence="1">Winged helix-turn-helix domain-containing protein</fullName>
    </recommendedName>
</protein>
<dbReference type="Pfam" id="PF25872">
    <property type="entry name" value="HTH_77"/>
    <property type="match status" value="1"/>
</dbReference>
<reference evidence="2 3" key="1">
    <citation type="submission" date="2015-09" db="EMBL/GenBank/DDBJ databases">
        <title>Draft genome sequence of Kouleothrix aurantiaca JCM 19913.</title>
        <authorList>
            <person name="Hemp J."/>
        </authorList>
    </citation>
    <scope>NUCLEOTIDE SEQUENCE [LARGE SCALE GENOMIC DNA]</scope>
    <source>
        <strain evidence="2 3">COM-B</strain>
    </source>
</reference>
<dbReference type="Pfam" id="PF13424">
    <property type="entry name" value="TPR_12"/>
    <property type="match status" value="1"/>
</dbReference>
<dbReference type="Gene3D" id="1.25.40.10">
    <property type="entry name" value="Tetratricopeptide repeat domain"/>
    <property type="match status" value="1"/>
</dbReference>
<dbReference type="PANTHER" id="PTHR47691">
    <property type="entry name" value="REGULATOR-RELATED"/>
    <property type="match status" value="1"/>
</dbReference>
<proteinExistence type="predicted"/>
<comment type="caution">
    <text evidence="2">The sequence shown here is derived from an EMBL/GenBank/DDBJ whole genome shotgun (WGS) entry which is preliminary data.</text>
</comment>
<feature type="domain" description="Winged helix-turn-helix" evidence="1">
    <location>
        <begin position="104"/>
        <end position="175"/>
    </location>
</feature>
<evidence type="ECO:0000313" key="3">
    <source>
        <dbReference type="Proteomes" id="UP000050509"/>
    </source>
</evidence>
<dbReference type="Proteomes" id="UP000050509">
    <property type="component" value="Unassembled WGS sequence"/>
</dbReference>
<name>A0A0N8PRG7_9CHLR</name>